<feature type="signal peptide" evidence="3">
    <location>
        <begin position="1"/>
        <end position="27"/>
    </location>
</feature>
<dbReference type="EMBL" id="SAUY01000027">
    <property type="protein sequence ID" value="RWR27993.1"/>
    <property type="molecule type" value="Genomic_DNA"/>
</dbReference>
<organism evidence="4 5">
    <name type="scientific">Paenirhodobacter populi</name>
    <dbReference type="NCBI Taxonomy" id="2306993"/>
    <lineage>
        <taxon>Bacteria</taxon>
        <taxon>Pseudomonadati</taxon>
        <taxon>Pseudomonadota</taxon>
        <taxon>Alphaproteobacteria</taxon>
        <taxon>Rhodobacterales</taxon>
        <taxon>Rhodobacter group</taxon>
        <taxon>Paenirhodobacter</taxon>
    </lineage>
</organism>
<comment type="caution">
    <text evidence="4">The sequence shown here is derived from an EMBL/GenBank/DDBJ whole genome shotgun (WGS) entry which is preliminary data.</text>
</comment>
<evidence type="ECO:0000313" key="5">
    <source>
        <dbReference type="Proteomes" id="UP000284451"/>
    </source>
</evidence>
<reference evidence="4 5" key="2">
    <citation type="submission" date="2019-01" db="EMBL/GenBank/DDBJ databases">
        <authorList>
            <person name="Li Y."/>
        </authorList>
    </citation>
    <scope>NUCLEOTIDE SEQUENCE [LARGE SCALE GENOMIC DNA]</scope>
    <source>
        <strain evidence="4 5">07D10-4-3</strain>
    </source>
</reference>
<gene>
    <name evidence="4" type="ORF">D2T29_17540</name>
</gene>
<dbReference type="InterPro" id="IPR006311">
    <property type="entry name" value="TAT_signal"/>
</dbReference>
<dbReference type="SUPFAM" id="SSF53850">
    <property type="entry name" value="Periplasmic binding protein-like II"/>
    <property type="match status" value="1"/>
</dbReference>
<comment type="subcellular location">
    <subcellularLocation>
        <location evidence="1">Periplasm</location>
    </subcellularLocation>
</comment>
<sequence>MNMNRRTAVSSLALGLAFAGLGRPALAADAVTLNVLYNLPGFTKFHQPLADEFMKNNPEVTINFLAPAAGYNEGQQQVLRAAVTGNLPDVYFSGYNLTAELVHTLAPRNQITDLAPFIEAEGGQAFLDENYSPKMAALGVIDGKQYGLPVNASSPIIYVNADLVERAGGDPANMPTTFPELIELAAKIHALDPKIAGMGYDINGWPDDWLWQALIFEQGGTLVDEATKTVGFDNEIGLNALQLCRRFVTEGGQTLLDWDQSRQQFGAGLTGFIFSTPAHVQTVEGLVGERFRLTTATFPLDNKETGGVPTGGNSAVILTQDRAKQEAAWKYLKWITGPEAQNIIVRITGYLPTNKRATGPDYLAPYYAEHPNVKTASLQADRSLPWAGYPGGDSVRIWRTQRDIIGTVMRGEVTPEAGLKQIVEATNGLMK</sequence>
<evidence type="ECO:0000256" key="3">
    <source>
        <dbReference type="SAM" id="SignalP"/>
    </source>
</evidence>
<accession>A0A443K5M4</accession>
<dbReference type="PROSITE" id="PS51318">
    <property type="entry name" value="TAT"/>
    <property type="match status" value="1"/>
</dbReference>
<evidence type="ECO:0000256" key="2">
    <source>
        <dbReference type="ARBA" id="ARBA00008520"/>
    </source>
</evidence>
<proteinExistence type="inferred from homology"/>
<evidence type="ECO:0000313" key="4">
    <source>
        <dbReference type="EMBL" id="RWR27993.1"/>
    </source>
</evidence>
<dbReference type="PANTHER" id="PTHR43649">
    <property type="entry name" value="ARABINOSE-BINDING PROTEIN-RELATED"/>
    <property type="match status" value="1"/>
</dbReference>
<dbReference type="InterPro" id="IPR050490">
    <property type="entry name" value="Bact_solute-bd_prot1"/>
</dbReference>
<dbReference type="GO" id="GO:0042597">
    <property type="term" value="C:periplasmic space"/>
    <property type="evidence" value="ECO:0007669"/>
    <property type="project" value="UniProtKB-SubCell"/>
</dbReference>
<dbReference type="Proteomes" id="UP000284451">
    <property type="component" value="Unassembled WGS sequence"/>
</dbReference>
<protein>
    <submittedName>
        <fullName evidence="4">ABC transporter substrate-binding protein</fullName>
    </submittedName>
</protein>
<name>A0A443K5M4_9RHOB</name>
<dbReference type="Pfam" id="PF13416">
    <property type="entry name" value="SBP_bac_8"/>
    <property type="match status" value="1"/>
</dbReference>
<dbReference type="RefSeq" id="WP_128233490.1">
    <property type="nucleotide sequence ID" value="NZ_SAUY01000027.1"/>
</dbReference>
<dbReference type="PANTHER" id="PTHR43649:SF12">
    <property type="entry name" value="DIACETYLCHITOBIOSE BINDING PROTEIN DASA"/>
    <property type="match status" value="1"/>
</dbReference>
<dbReference type="InterPro" id="IPR006059">
    <property type="entry name" value="SBP"/>
</dbReference>
<dbReference type="Gene3D" id="3.40.190.10">
    <property type="entry name" value="Periplasmic binding protein-like II"/>
    <property type="match status" value="2"/>
</dbReference>
<dbReference type="CDD" id="cd14748">
    <property type="entry name" value="PBP2_UgpB"/>
    <property type="match status" value="1"/>
</dbReference>
<reference evidence="4 5" key="1">
    <citation type="submission" date="2019-01" db="EMBL/GenBank/DDBJ databases">
        <title>Sinorhodobacter populi sp. nov. isolated from the symptomatic bark tissue of Populus euramericana canker.</title>
        <authorList>
            <person name="Xu G."/>
        </authorList>
    </citation>
    <scope>NUCLEOTIDE SEQUENCE [LARGE SCALE GENOMIC DNA]</scope>
    <source>
        <strain evidence="4 5">07D10-4-3</strain>
    </source>
</reference>
<dbReference type="AlphaFoldDB" id="A0A443K5M4"/>
<keyword evidence="3" id="KW-0732">Signal</keyword>
<feature type="chain" id="PRO_5019115142" evidence="3">
    <location>
        <begin position="28"/>
        <end position="431"/>
    </location>
</feature>
<evidence type="ECO:0000256" key="1">
    <source>
        <dbReference type="ARBA" id="ARBA00004418"/>
    </source>
</evidence>
<comment type="similarity">
    <text evidence="2">Belongs to the bacterial solute-binding protein 1 family.</text>
</comment>